<dbReference type="PROSITE" id="PS50821">
    <property type="entry name" value="PAZ"/>
    <property type="match status" value="1"/>
</dbReference>
<dbReference type="GO" id="GO:0005737">
    <property type="term" value="C:cytoplasm"/>
    <property type="evidence" value="ECO:0007669"/>
    <property type="project" value="TreeGrafter"/>
</dbReference>
<keyword evidence="6" id="KW-0547">Nucleotide-binding</keyword>
<dbReference type="GO" id="GO:0005634">
    <property type="term" value="C:nucleus"/>
    <property type="evidence" value="ECO:0007669"/>
    <property type="project" value="TreeGrafter"/>
</dbReference>
<dbReference type="GO" id="GO:0030422">
    <property type="term" value="P:siRNA processing"/>
    <property type="evidence" value="ECO:0007669"/>
    <property type="project" value="UniProtKB-ARBA"/>
</dbReference>
<gene>
    <name evidence="18" type="ORF">FF38_06226</name>
</gene>
<comment type="similarity">
    <text evidence="12 13">Belongs to the helicase family. Dicer subfamily.</text>
</comment>
<dbReference type="GO" id="GO:0004530">
    <property type="term" value="F:deoxyribonuclease I activity"/>
    <property type="evidence" value="ECO:0007669"/>
    <property type="project" value="TreeGrafter"/>
</dbReference>
<dbReference type="InterPro" id="IPR011545">
    <property type="entry name" value="DEAD/DEAH_box_helicase_dom"/>
</dbReference>
<comment type="caution">
    <text evidence="18">The sequence shown here is derived from an EMBL/GenBank/DDBJ whole genome shotgun (WGS) entry which is preliminary data.</text>
</comment>
<dbReference type="OMA" id="KCNERIS"/>
<name>A0A0L0C4J8_LUCCU</name>
<dbReference type="Pfam" id="PF00271">
    <property type="entry name" value="Helicase_C"/>
    <property type="match status" value="1"/>
</dbReference>
<evidence type="ECO:0000256" key="6">
    <source>
        <dbReference type="ARBA" id="ARBA00022741"/>
    </source>
</evidence>
<feature type="non-terminal residue" evidence="18">
    <location>
        <position position="1038"/>
    </location>
</feature>
<evidence type="ECO:0000259" key="16">
    <source>
        <dbReference type="PROSITE" id="PS51194"/>
    </source>
</evidence>
<dbReference type="AlphaFoldDB" id="A0A0L0C4J8"/>
<dbReference type="EMBL" id="JRES01000913">
    <property type="protein sequence ID" value="KNC27293.1"/>
    <property type="molecule type" value="Genomic_DNA"/>
</dbReference>
<dbReference type="Pfam" id="PF03368">
    <property type="entry name" value="Dicer_dimer"/>
    <property type="match status" value="1"/>
</dbReference>
<sequence length="1038" mass="120941">MDEEGEQKQCLKARPYQLELLEYVCKRNGIIYLPTGAGKTFIAVLALKRFSAQLKETIQNGGKRAIFMCNTVELARQQFKVLQKTTNLEIGLYIGERDVDNWTRRQWETEIQKKQVLVGTAQIFLDIVNQNLIKITDLSIVIIDECHHATGNHPMHEFLSAFQYCDQSKLPRVIGLTGVIIKGNKLGQVIQELNKLEATFRGNIVTIQDLEQMKNVMVYSTKPIESMVTFSSHSHSFHAVEKVKQIIANCVNVIKNFDIGIVPQKMSKSLASLRAPNKKSYITNLLNDFIYQMEDFGLYTASIAIMSPIIEFEVKKRQAETLALQKLFRFVIQCCERVRHIIVNELKSLLDDDETDWNTLEIIENFSTPKLKSLFGQLKEKFAGKQADDIACLLFVERRYTAKCVYYVIKNYIDHIPQLKNALRPQFMVGRQSILYSIESILDTKWNQKAIDEFRCKQCNIIICSNVLEEGIDVQACNYVFAFDPLKTFNSYIQTKGRARSSNSYYTVFINESEKMQTLQKIKTYRETHELIKQFLSSRTLDRDDPNEEEIAKQFVELIPPFIIPSGARLIASSALALLHRYCQTLPWDSFGSSQPWYNKLPPNNNGKIAVTVCLPLQSTVREVIVSDYFPSTKEAKISAAFKACVKLYENGELNHLLLPFTKTECIAKVSDNLFEHWKKYNDDITQLKPAAGKQLKRTYERQCPDELKSSLPRLGQKAYAYAIEFSTDFEMNTYNEHIVKYLGTKTTYALLLNKKLPKLAKMPLFMSQGKLHVKISEQPIECVIQTEEQLKQLQQFHTMLFRDLLRLWKEFLVVDRRDEENSYLIIPLDEISTIDWQLIKKFQHLNPCRKYTHAERQNAQYRPQDYLNKVVTKWYTDLQYEDFVVTKVREDLTPLSQFDNKQYGTYADFYSSRYSMDITNKKQFLLEVKSLTQRRNFFNNASNKSNEKRKELNKIILIPELCHNYKYPADLWLKALFLPTILHRVYYMLHAEALRKRINKYLNLDKYFNNYSPQPLIIDESLKRVLDDDGNLVKEKE</sequence>
<dbReference type="PROSITE" id="PS51192">
    <property type="entry name" value="HELICASE_ATP_BIND_1"/>
    <property type="match status" value="1"/>
</dbReference>
<keyword evidence="19" id="KW-1185">Reference proteome</keyword>
<dbReference type="InterPro" id="IPR005034">
    <property type="entry name" value="Dicer_dimerisation"/>
</dbReference>
<dbReference type="PANTHER" id="PTHR14950:SF36">
    <property type="entry name" value="ENDORIBONUCLEASE DCR-2"/>
    <property type="match status" value="1"/>
</dbReference>
<keyword evidence="13" id="KW-0694">RNA-binding</keyword>
<accession>A0A0L0C4J8</accession>
<dbReference type="Pfam" id="PF02170">
    <property type="entry name" value="PAZ"/>
    <property type="match status" value="1"/>
</dbReference>
<dbReference type="GO" id="GO:0070578">
    <property type="term" value="C:RISC-loading complex"/>
    <property type="evidence" value="ECO:0007669"/>
    <property type="project" value="TreeGrafter"/>
</dbReference>
<dbReference type="Proteomes" id="UP000037069">
    <property type="component" value="Unassembled WGS sequence"/>
</dbReference>
<keyword evidence="7" id="KW-0255">Endonuclease</keyword>
<evidence type="ECO:0000256" key="10">
    <source>
        <dbReference type="ARBA" id="ARBA00022840"/>
    </source>
</evidence>
<dbReference type="InterPro" id="IPR003100">
    <property type="entry name" value="PAZ_dom"/>
</dbReference>
<dbReference type="Pfam" id="PF20931">
    <property type="entry name" value="Dicer_platform"/>
    <property type="match status" value="1"/>
</dbReference>
<dbReference type="GO" id="GO:0006309">
    <property type="term" value="P:apoptotic DNA fragmentation"/>
    <property type="evidence" value="ECO:0007669"/>
    <property type="project" value="TreeGrafter"/>
</dbReference>
<dbReference type="GO" id="GO:0035194">
    <property type="term" value="P:regulatory ncRNA-mediated post-transcriptional gene silencing"/>
    <property type="evidence" value="ECO:0007669"/>
    <property type="project" value="UniProtKB-ARBA"/>
</dbReference>
<evidence type="ECO:0000256" key="13">
    <source>
        <dbReference type="PROSITE-ProRule" id="PRU00657"/>
    </source>
</evidence>
<dbReference type="PROSITE" id="PS51327">
    <property type="entry name" value="DICER_DSRBF"/>
    <property type="match status" value="1"/>
</dbReference>
<dbReference type="SMART" id="SM00487">
    <property type="entry name" value="DEXDc"/>
    <property type="match status" value="1"/>
</dbReference>
<evidence type="ECO:0000256" key="4">
    <source>
        <dbReference type="ARBA" id="ARBA00022722"/>
    </source>
</evidence>
<evidence type="ECO:0000259" key="15">
    <source>
        <dbReference type="PROSITE" id="PS51192"/>
    </source>
</evidence>
<evidence type="ECO:0000256" key="2">
    <source>
        <dbReference type="ARBA" id="ARBA00001946"/>
    </source>
</evidence>
<feature type="domain" description="Helicase ATP-binding" evidence="15">
    <location>
        <begin position="20"/>
        <end position="198"/>
    </location>
</feature>
<evidence type="ECO:0000256" key="3">
    <source>
        <dbReference type="ARBA" id="ARBA00012177"/>
    </source>
</evidence>
<dbReference type="GO" id="GO:0003723">
    <property type="term" value="F:RNA binding"/>
    <property type="evidence" value="ECO:0007669"/>
    <property type="project" value="UniProtKB-UniRule"/>
</dbReference>
<dbReference type="Gene3D" id="3.30.160.380">
    <property type="entry name" value="Dicer dimerisation domain"/>
    <property type="match status" value="1"/>
</dbReference>
<dbReference type="InterPro" id="IPR036085">
    <property type="entry name" value="PAZ_dom_sf"/>
</dbReference>
<evidence type="ECO:0000256" key="5">
    <source>
        <dbReference type="ARBA" id="ARBA00022723"/>
    </source>
</evidence>
<dbReference type="GO" id="GO:0004386">
    <property type="term" value="F:helicase activity"/>
    <property type="evidence" value="ECO:0007669"/>
    <property type="project" value="UniProtKB-KW"/>
</dbReference>
<evidence type="ECO:0000256" key="1">
    <source>
        <dbReference type="ARBA" id="ARBA00000109"/>
    </source>
</evidence>
<keyword evidence="10" id="KW-0067">ATP-binding</keyword>
<dbReference type="Gene3D" id="3.40.50.300">
    <property type="entry name" value="P-loop containing nucleotide triphosphate hydrolases"/>
    <property type="match status" value="2"/>
</dbReference>
<dbReference type="EC" id="3.1.26.3" evidence="3"/>
<feature type="domain" description="Helicase C-terminal" evidence="16">
    <location>
        <begin position="370"/>
        <end position="540"/>
    </location>
</feature>
<dbReference type="InterPro" id="IPR027417">
    <property type="entry name" value="P-loop_NTPase"/>
</dbReference>
<evidence type="ECO:0000313" key="18">
    <source>
        <dbReference type="EMBL" id="KNC27293.1"/>
    </source>
</evidence>
<dbReference type="GO" id="GO:0004525">
    <property type="term" value="F:ribonuclease III activity"/>
    <property type="evidence" value="ECO:0007669"/>
    <property type="project" value="UniProtKB-EC"/>
</dbReference>
<evidence type="ECO:0000259" key="17">
    <source>
        <dbReference type="PROSITE" id="PS51327"/>
    </source>
</evidence>
<dbReference type="InterPro" id="IPR048512">
    <property type="entry name" value="Dicer_platform"/>
</dbReference>
<keyword evidence="4" id="KW-0540">Nuclease</keyword>
<dbReference type="Gene3D" id="2.170.260.10">
    <property type="entry name" value="paz domain"/>
    <property type="match status" value="1"/>
</dbReference>
<dbReference type="InterPro" id="IPR001650">
    <property type="entry name" value="Helicase_C-like"/>
</dbReference>
<dbReference type="PANTHER" id="PTHR14950">
    <property type="entry name" value="DICER-RELATED"/>
    <property type="match status" value="1"/>
</dbReference>
<comment type="cofactor">
    <cofactor evidence="2">
        <name>Mg(2+)</name>
        <dbReference type="ChEBI" id="CHEBI:18420"/>
    </cofactor>
</comment>
<dbReference type="STRING" id="7375.A0A0L0C4J8"/>
<dbReference type="CDD" id="cd15903">
    <property type="entry name" value="Dicer_PBD"/>
    <property type="match status" value="1"/>
</dbReference>
<dbReference type="SUPFAM" id="SSF52540">
    <property type="entry name" value="P-loop containing nucleoside triphosphate hydrolases"/>
    <property type="match status" value="1"/>
</dbReference>
<dbReference type="GO" id="GO:0005524">
    <property type="term" value="F:ATP binding"/>
    <property type="evidence" value="ECO:0007669"/>
    <property type="project" value="UniProtKB-KW"/>
</dbReference>
<organism evidence="18 19">
    <name type="scientific">Lucilia cuprina</name>
    <name type="common">Green bottle fly</name>
    <name type="synonym">Australian sheep blowfly</name>
    <dbReference type="NCBI Taxonomy" id="7375"/>
    <lineage>
        <taxon>Eukaryota</taxon>
        <taxon>Metazoa</taxon>
        <taxon>Ecdysozoa</taxon>
        <taxon>Arthropoda</taxon>
        <taxon>Hexapoda</taxon>
        <taxon>Insecta</taxon>
        <taxon>Pterygota</taxon>
        <taxon>Neoptera</taxon>
        <taxon>Endopterygota</taxon>
        <taxon>Diptera</taxon>
        <taxon>Brachycera</taxon>
        <taxon>Muscomorpha</taxon>
        <taxon>Oestroidea</taxon>
        <taxon>Calliphoridae</taxon>
        <taxon>Luciliinae</taxon>
        <taxon>Lucilia</taxon>
    </lineage>
</organism>
<dbReference type="FunFam" id="3.40.50.300:FF:000628">
    <property type="entry name" value="Endoribonuclease Dicer"/>
    <property type="match status" value="1"/>
</dbReference>
<evidence type="ECO:0000256" key="12">
    <source>
        <dbReference type="ARBA" id="ARBA00035116"/>
    </source>
</evidence>
<evidence type="ECO:0000259" key="14">
    <source>
        <dbReference type="PROSITE" id="PS50821"/>
    </source>
</evidence>
<proteinExistence type="inferred from homology"/>
<dbReference type="SMART" id="SM00949">
    <property type="entry name" value="PAZ"/>
    <property type="match status" value="1"/>
</dbReference>
<dbReference type="OrthoDB" id="416741at2759"/>
<dbReference type="SUPFAM" id="SSF101690">
    <property type="entry name" value="PAZ domain"/>
    <property type="match status" value="1"/>
</dbReference>
<dbReference type="GO" id="GO:0046872">
    <property type="term" value="F:metal ion binding"/>
    <property type="evidence" value="ECO:0007669"/>
    <property type="project" value="UniProtKB-KW"/>
</dbReference>
<dbReference type="CDD" id="cd18034">
    <property type="entry name" value="DEXHc_dicer"/>
    <property type="match status" value="1"/>
</dbReference>
<evidence type="ECO:0000256" key="7">
    <source>
        <dbReference type="ARBA" id="ARBA00022759"/>
    </source>
</evidence>
<evidence type="ECO:0000256" key="11">
    <source>
        <dbReference type="ARBA" id="ARBA00022842"/>
    </source>
</evidence>
<keyword evidence="11" id="KW-0460">Magnesium</keyword>
<keyword evidence="8" id="KW-0378">Hydrolase</keyword>
<keyword evidence="9" id="KW-0347">Helicase</keyword>
<evidence type="ECO:0000313" key="19">
    <source>
        <dbReference type="Proteomes" id="UP000037069"/>
    </source>
</evidence>
<dbReference type="InterPro" id="IPR038248">
    <property type="entry name" value="Dicer_dimer_sf"/>
</dbReference>
<protein>
    <recommendedName>
        <fullName evidence="3">ribonuclease III</fullName>
        <ecNumber evidence="3">3.1.26.3</ecNumber>
    </recommendedName>
</protein>
<dbReference type="InterPro" id="IPR014001">
    <property type="entry name" value="Helicase_ATP-bd"/>
</dbReference>
<comment type="catalytic activity">
    <reaction evidence="1">
        <text>Endonucleolytic cleavage to 5'-phosphomonoester.</text>
        <dbReference type="EC" id="3.1.26.3"/>
    </reaction>
</comment>
<evidence type="ECO:0000256" key="8">
    <source>
        <dbReference type="ARBA" id="ARBA00022801"/>
    </source>
</evidence>
<dbReference type="SMART" id="SM00490">
    <property type="entry name" value="HELICc"/>
    <property type="match status" value="1"/>
</dbReference>
<reference evidence="18 19" key="1">
    <citation type="journal article" date="2015" name="Nat. Commun.">
        <title>Lucilia cuprina genome unlocks parasitic fly biology to underpin future interventions.</title>
        <authorList>
            <person name="Anstead C.A."/>
            <person name="Korhonen P.K."/>
            <person name="Young N.D."/>
            <person name="Hall R.S."/>
            <person name="Jex A.R."/>
            <person name="Murali S.C."/>
            <person name="Hughes D.S."/>
            <person name="Lee S.F."/>
            <person name="Perry T."/>
            <person name="Stroehlein A.J."/>
            <person name="Ansell B.R."/>
            <person name="Breugelmans B."/>
            <person name="Hofmann A."/>
            <person name="Qu J."/>
            <person name="Dugan S."/>
            <person name="Lee S.L."/>
            <person name="Chao H."/>
            <person name="Dinh H."/>
            <person name="Han Y."/>
            <person name="Doddapaneni H.V."/>
            <person name="Worley K.C."/>
            <person name="Muzny D.M."/>
            <person name="Ioannidis P."/>
            <person name="Waterhouse R.M."/>
            <person name="Zdobnov E.M."/>
            <person name="James P.J."/>
            <person name="Bagnall N.H."/>
            <person name="Kotze A.C."/>
            <person name="Gibbs R.A."/>
            <person name="Richards S."/>
            <person name="Batterham P."/>
            <person name="Gasser R.B."/>
        </authorList>
    </citation>
    <scope>NUCLEOTIDE SEQUENCE [LARGE SCALE GENOMIC DNA]</scope>
    <source>
        <strain evidence="18 19">LS</strain>
        <tissue evidence="18">Full body</tissue>
    </source>
</reference>
<dbReference type="Pfam" id="PF00270">
    <property type="entry name" value="DEAD"/>
    <property type="match status" value="1"/>
</dbReference>
<dbReference type="InterPro" id="IPR048513">
    <property type="entry name" value="Dicer_PBD"/>
</dbReference>
<feature type="domain" description="PAZ" evidence="14">
    <location>
        <begin position="853"/>
        <end position="967"/>
    </location>
</feature>
<feature type="domain" description="Dicer dsRNA-binding fold" evidence="17">
    <location>
        <begin position="575"/>
        <end position="668"/>
    </location>
</feature>
<evidence type="ECO:0000256" key="9">
    <source>
        <dbReference type="ARBA" id="ARBA00022806"/>
    </source>
</evidence>
<keyword evidence="5" id="KW-0479">Metal-binding</keyword>
<dbReference type="PROSITE" id="PS51194">
    <property type="entry name" value="HELICASE_CTER"/>
    <property type="match status" value="1"/>
</dbReference>